<feature type="transmembrane region" description="Helical" evidence="6">
    <location>
        <begin position="411"/>
        <end position="432"/>
    </location>
</feature>
<comment type="subcellular location">
    <subcellularLocation>
        <location evidence="1">Membrane</location>
        <topology evidence="1">Multi-pass membrane protein</topology>
    </subcellularLocation>
</comment>
<dbReference type="PIRSF" id="PIRSF006060">
    <property type="entry name" value="AA_transporter"/>
    <property type="match status" value="1"/>
</dbReference>
<dbReference type="VEuPathDB" id="FungiDB:PV10_04298"/>
<feature type="transmembrane region" description="Helical" evidence="6">
    <location>
        <begin position="244"/>
        <end position="265"/>
    </location>
</feature>
<accession>A0A0D2A208</accession>
<dbReference type="Proteomes" id="UP000054302">
    <property type="component" value="Unassembled WGS sequence"/>
</dbReference>
<dbReference type="Gene3D" id="1.20.1740.10">
    <property type="entry name" value="Amino acid/polyamine transporter I"/>
    <property type="match status" value="1"/>
</dbReference>
<evidence type="ECO:0000256" key="5">
    <source>
        <dbReference type="ARBA" id="ARBA00023136"/>
    </source>
</evidence>
<evidence type="ECO:0000256" key="6">
    <source>
        <dbReference type="SAM" id="Phobius"/>
    </source>
</evidence>
<feature type="transmembrane region" description="Helical" evidence="6">
    <location>
        <begin position="381"/>
        <end position="405"/>
    </location>
</feature>
<gene>
    <name evidence="7" type="ORF">PV10_04298</name>
</gene>
<evidence type="ECO:0000256" key="2">
    <source>
        <dbReference type="ARBA" id="ARBA00022448"/>
    </source>
</evidence>
<dbReference type="PANTHER" id="PTHR45649">
    <property type="entry name" value="AMINO-ACID PERMEASE BAT1"/>
    <property type="match status" value="1"/>
</dbReference>
<dbReference type="RefSeq" id="XP_016224627.1">
    <property type="nucleotide sequence ID" value="XM_016368839.1"/>
</dbReference>
<name>A0A0D2A208_EXOME</name>
<dbReference type="GeneID" id="27322143"/>
<dbReference type="InterPro" id="IPR002293">
    <property type="entry name" value="AA/rel_permease1"/>
</dbReference>
<evidence type="ECO:0000256" key="4">
    <source>
        <dbReference type="ARBA" id="ARBA00022989"/>
    </source>
</evidence>
<dbReference type="PANTHER" id="PTHR45649:SF7">
    <property type="entry name" value="CHOLINE TRANSPORT PROTEIN"/>
    <property type="match status" value="1"/>
</dbReference>
<sequence>MDMEQKGPSGLFTAKADGDKVLEESSSKDEGQILQMMGYEQQTLRNYSVLALLGMGFALTNSWWAISSSMVVGLPSGGTVGIVYGLIILFLASISVGITLSELGSAYPNAGGQYYWTTQLGPPRTRRLLAYLTGHLSWFGAIFTSVSVALAVGAGIVGMVQFNNPDLVIDRWMVFLTAELINIVAAAFNIYSKILPTVATVSLYVTLTGFVVSFVTVLASSSHYNQPKFVFAQFINQTGWSNDAIAFIVGLINPSWAFPCLDAATHLAEEVHHPERAIPLAIMGTVCIGFVTSFSYVIAMFFCTTDLDALSTTSTGVPILELFSQAVSSHAGVIVLQVLVTMSGIGTLISSQTWQCRIAWAFSRDNAIPCHGLWSNVNETLLVPINAHILSVLITAILLCLYMASLTAFNSMVSACVIFLYLSYLIPTLCLLIKGRSKLPRGPFYLGTAGLVANWVTILWIVFTTVFFSFPYVMPAETDNMNYLSVVLVAFIVFVMGYWLLSARKNFKIHVME</sequence>
<dbReference type="HOGENOM" id="CLU_004495_2_4_1"/>
<feature type="transmembrane region" description="Helical" evidence="6">
    <location>
        <begin position="172"/>
        <end position="191"/>
    </location>
</feature>
<feature type="transmembrane region" description="Helical" evidence="6">
    <location>
        <begin position="444"/>
        <end position="470"/>
    </location>
</feature>
<dbReference type="EMBL" id="KN847522">
    <property type="protein sequence ID" value="KIV93053.1"/>
    <property type="molecule type" value="Genomic_DNA"/>
</dbReference>
<evidence type="ECO:0000256" key="3">
    <source>
        <dbReference type="ARBA" id="ARBA00022692"/>
    </source>
</evidence>
<evidence type="ECO:0000313" key="8">
    <source>
        <dbReference type="Proteomes" id="UP000054302"/>
    </source>
</evidence>
<evidence type="ECO:0000256" key="1">
    <source>
        <dbReference type="ARBA" id="ARBA00004141"/>
    </source>
</evidence>
<keyword evidence="4 6" id="KW-1133">Transmembrane helix</keyword>
<feature type="transmembrane region" description="Helical" evidence="6">
    <location>
        <begin position="136"/>
        <end position="160"/>
    </location>
</feature>
<feature type="transmembrane region" description="Helical" evidence="6">
    <location>
        <begin position="277"/>
        <end position="302"/>
    </location>
</feature>
<dbReference type="OrthoDB" id="2417308at2759"/>
<feature type="transmembrane region" description="Helical" evidence="6">
    <location>
        <begin position="482"/>
        <end position="501"/>
    </location>
</feature>
<reference evidence="7 8" key="1">
    <citation type="submission" date="2015-01" db="EMBL/GenBank/DDBJ databases">
        <title>The Genome Sequence of Exophiala mesophila CBS40295.</title>
        <authorList>
            <consortium name="The Broad Institute Genomics Platform"/>
            <person name="Cuomo C."/>
            <person name="de Hoog S."/>
            <person name="Gorbushina A."/>
            <person name="Stielow B."/>
            <person name="Teixiera M."/>
            <person name="Abouelleil A."/>
            <person name="Chapman S.B."/>
            <person name="Priest M."/>
            <person name="Young S.K."/>
            <person name="Wortman J."/>
            <person name="Nusbaum C."/>
            <person name="Birren B."/>
        </authorList>
    </citation>
    <scope>NUCLEOTIDE SEQUENCE [LARGE SCALE GENOMIC DNA]</scope>
    <source>
        <strain evidence="7 8">CBS 40295</strain>
    </source>
</reference>
<dbReference type="GO" id="GO:0015101">
    <property type="term" value="F:organic cation transmembrane transporter activity"/>
    <property type="evidence" value="ECO:0007669"/>
    <property type="project" value="UniProtKB-ARBA"/>
</dbReference>
<keyword evidence="2" id="KW-0813">Transport</keyword>
<dbReference type="AlphaFoldDB" id="A0A0D2A208"/>
<keyword evidence="5 6" id="KW-0472">Membrane</keyword>
<organism evidence="7 8">
    <name type="scientific">Exophiala mesophila</name>
    <name type="common">Black yeast-like fungus</name>
    <dbReference type="NCBI Taxonomy" id="212818"/>
    <lineage>
        <taxon>Eukaryota</taxon>
        <taxon>Fungi</taxon>
        <taxon>Dikarya</taxon>
        <taxon>Ascomycota</taxon>
        <taxon>Pezizomycotina</taxon>
        <taxon>Eurotiomycetes</taxon>
        <taxon>Chaetothyriomycetidae</taxon>
        <taxon>Chaetothyriales</taxon>
        <taxon>Herpotrichiellaceae</taxon>
        <taxon>Exophiala</taxon>
    </lineage>
</organism>
<keyword evidence="3 6" id="KW-0812">Transmembrane</keyword>
<protein>
    <recommendedName>
        <fullName evidence="9">Choline transport protein</fullName>
    </recommendedName>
</protein>
<evidence type="ECO:0008006" key="9">
    <source>
        <dbReference type="Google" id="ProtNLM"/>
    </source>
</evidence>
<feature type="transmembrane region" description="Helical" evidence="6">
    <location>
        <begin position="78"/>
        <end position="100"/>
    </location>
</feature>
<dbReference type="FunFam" id="1.20.1740.10:FF:000046">
    <property type="entry name" value="Amino-acid permease, putative"/>
    <property type="match status" value="1"/>
</dbReference>
<dbReference type="OMA" id="GIPWIAF"/>
<dbReference type="STRING" id="212818.A0A0D2A208"/>
<dbReference type="Pfam" id="PF13520">
    <property type="entry name" value="AA_permease_2"/>
    <property type="match status" value="1"/>
</dbReference>
<feature type="transmembrane region" description="Helical" evidence="6">
    <location>
        <begin position="203"/>
        <end position="224"/>
    </location>
</feature>
<evidence type="ECO:0000313" key="7">
    <source>
        <dbReference type="EMBL" id="KIV93053.1"/>
    </source>
</evidence>
<keyword evidence="8" id="KW-1185">Reference proteome</keyword>
<dbReference type="GO" id="GO:0016020">
    <property type="term" value="C:membrane"/>
    <property type="evidence" value="ECO:0007669"/>
    <property type="project" value="UniProtKB-SubCell"/>
</dbReference>
<feature type="transmembrane region" description="Helical" evidence="6">
    <location>
        <begin position="47"/>
        <end position="66"/>
    </location>
</feature>
<proteinExistence type="predicted"/>
<feature type="transmembrane region" description="Helical" evidence="6">
    <location>
        <begin position="322"/>
        <end position="349"/>
    </location>
</feature>